<organism evidence="7 8">
    <name type="scientific">Dawidia soli</name>
    <dbReference type="NCBI Taxonomy" id="2782352"/>
    <lineage>
        <taxon>Bacteria</taxon>
        <taxon>Pseudomonadati</taxon>
        <taxon>Bacteroidota</taxon>
        <taxon>Cytophagia</taxon>
        <taxon>Cytophagales</taxon>
        <taxon>Chryseotaleaceae</taxon>
        <taxon>Dawidia</taxon>
    </lineage>
</organism>
<dbReference type="Pfam" id="PF07291">
    <property type="entry name" value="MauE"/>
    <property type="match status" value="1"/>
</dbReference>
<comment type="subcellular location">
    <subcellularLocation>
        <location evidence="1">Membrane</location>
        <topology evidence="1">Multi-pass membrane protein</topology>
    </subcellularLocation>
</comment>
<dbReference type="GO" id="GO:0030416">
    <property type="term" value="P:methylamine metabolic process"/>
    <property type="evidence" value="ECO:0007669"/>
    <property type="project" value="InterPro"/>
</dbReference>
<evidence type="ECO:0000259" key="6">
    <source>
        <dbReference type="Pfam" id="PF07291"/>
    </source>
</evidence>
<name>A0AAP2D9E2_9BACT</name>
<accession>A0AAP2D9E2</accession>
<keyword evidence="4 5" id="KW-0472">Membrane</keyword>
<gene>
    <name evidence="7" type="ORF">KK078_14345</name>
</gene>
<dbReference type="InterPro" id="IPR009908">
    <property type="entry name" value="Methylamine_util_MauE"/>
</dbReference>
<dbReference type="EMBL" id="JAHESC010000019">
    <property type="protein sequence ID" value="MBT1687744.1"/>
    <property type="molecule type" value="Genomic_DNA"/>
</dbReference>
<comment type="caution">
    <text evidence="7">The sequence shown here is derived from an EMBL/GenBank/DDBJ whole genome shotgun (WGS) entry which is preliminary data.</text>
</comment>
<keyword evidence="8" id="KW-1185">Reference proteome</keyword>
<feature type="transmembrane region" description="Helical" evidence="5">
    <location>
        <begin position="86"/>
        <end position="105"/>
    </location>
</feature>
<dbReference type="NCBIfam" id="NF045576">
    <property type="entry name" value="BT_3928_fam"/>
    <property type="match status" value="1"/>
</dbReference>
<evidence type="ECO:0000256" key="3">
    <source>
        <dbReference type="ARBA" id="ARBA00022989"/>
    </source>
</evidence>
<keyword evidence="2 5" id="KW-0812">Transmembrane</keyword>
<feature type="domain" description="Methylamine utilisation protein MauE" evidence="6">
    <location>
        <begin position="4"/>
        <end position="141"/>
    </location>
</feature>
<feature type="transmembrane region" description="Helical" evidence="5">
    <location>
        <begin position="56"/>
        <end position="79"/>
    </location>
</feature>
<evidence type="ECO:0000256" key="4">
    <source>
        <dbReference type="ARBA" id="ARBA00023136"/>
    </source>
</evidence>
<dbReference type="SUPFAM" id="SSF52833">
    <property type="entry name" value="Thioredoxin-like"/>
    <property type="match status" value="1"/>
</dbReference>
<feature type="transmembrane region" description="Helical" evidence="5">
    <location>
        <begin position="7"/>
        <end position="25"/>
    </location>
</feature>
<feature type="transmembrane region" description="Helical" evidence="5">
    <location>
        <begin position="125"/>
        <end position="142"/>
    </location>
</feature>
<evidence type="ECO:0000256" key="5">
    <source>
        <dbReference type="SAM" id="Phobius"/>
    </source>
</evidence>
<keyword evidence="3 5" id="KW-1133">Transmembrane helix</keyword>
<proteinExistence type="predicted"/>
<dbReference type="InterPro" id="IPR036249">
    <property type="entry name" value="Thioredoxin-like_sf"/>
</dbReference>
<evidence type="ECO:0000313" key="7">
    <source>
        <dbReference type="EMBL" id="MBT1687744.1"/>
    </source>
</evidence>
<sequence length="371" mass="42339">MIKIIDQFSRFFVGALFIFSGLIKLNDPIGTEIKMEEYFEVFANDFGSFFLVFKDWALEIGLILIVLEVVLGIAVLLFYRMNLTTKVLLGLIIFFTFLTFYSAYFNKVTDCGCFGDAIKLTPWESFTKDVILVVFILHLFWYRKRYKPALPDRTGNIIVAASTVICFALGIYALLHLPFIDFRAYKVGNNIPQQMQPEEQPRFEYVFKKKDSGEEIASEKYLGDTTVYQYISVRQTNEDKTKAKITDYSVFTDQGEDMTQSTFEGNKLLLIFYDVSKASVKNIDKVRALVKALEGSKVEVMALTASSAGEFEAFRHEYQLPVAYYFVDATVLKTIIRSNPGITLWKDGTVKGMWHHNDTPDAATVLNKLGE</sequence>
<protein>
    <submittedName>
        <fullName evidence="7">DoxX family protein</fullName>
    </submittedName>
</protein>
<reference evidence="7 8" key="1">
    <citation type="submission" date="2021-05" db="EMBL/GenBank/DDBJ databases">
        <title>A Polyphasic approach of four new species of the genus Ohtaekwangia: Ohtaekwangia histidinii sp. nov., Ohtaekwangia cretensis sp. nov., Ohtaekwangia indiensis sp. nov., Ohtaekwangia reichenbachii sp. nov. from diverse environment.</title>
        <authorList>
            <person name="Octaviana S."/>
        </authorList>
    </citation>
    <scope>NUCLEOTIDE SEQUENCE [LARGE SCALE GENOMIC DNA]</scope>
    <source>
        <strain evidence="7 8">PWU37</strain>
    </source>
</reference>
<evidence type="ECO:0000256" key="2">
    <source>
        <dbReference type="ARBA" id="ARBA00022692"/>
    </source>
</evidence>
<evidence type="ECO:0000256" key="1">
    <source>
        <dbReference type="ARBA" id="ARBA00004141"/>
    </source>
</evidence>
<dbReference type="AlphaFoldDB" id="A0AAP2D9E2"/>
<dbReference type="GO" id="GO:0016020">
    <property type="term" value="C:membrane"/>
    <property type="evidence" value="ECO:0007669"/>
    <property type="project" value="UniProtKB-SubCell"/>
</dbReference>
<dbReference type="Proteomes" id="UP001319180">
    <property type="component" value="Unassembled WGS sequence"/>
</dbReference>
<feature type="transmembrane region" description="Helical" evidence="5">
    <location>
        <begin position="154"/>
        <end position="175"/>
    </location>
</feature>
<dbReference type="RefSeq" id="WP_254090973.1">
    <property type="nucleotide sequence ID" value="NZ_JAHESC010000019.1"/>
</dbReference>
<evidence type="ECO:0000313" key="8">
    <source>
        <dbReference type="Proteomes" id="UP001319180"/>
    </source>
</evidence>